<comment type="caution">
    <text evidence="1">The sequence shown here is derived from an EMBL/GenBank/DDBJ whole genome shotgun (WGS) entry which is preliminary data.</text>
</comment>
<keyword evidence="2" id="KW-1185">Reference proteome</keyword>
<protein>
    <submittedName>
        <fullName evidence="1">Uncharacterized protein</fullName>
    </submittedName>
</protein>
<name>A0AAE4FP00_9CYAN</name>
<dbReference type="RefSeq" id="WP_322876898.1">
    <property type="nucleotide sequence ID" value="NZ_JAVMIP010000001.1"/>
</dbReference>
<proteinExistence type="predicted"/>
<evidence type="ECO:0000313" key="1">
    <source>
        <dbReference type="EMBL" id="MDS3859593.1"/>
    </source>
</evidence>
<gene>
    <name evidence="1" type="ORF">RIF25_02105</name>
</gene>
<dbReference type="EMBL" id="JAVMIP010000001">
    <property type="protein sequence ID" value="MDS3859593.1"/>
    <property type="molecule type" value="Genomic_DNA"/>
</dbReference>
<organism evidence="1 2">
    <name type="scientific">Pseudocalidococcus azoricus BACA0444</name>
    <dbReference type="NCBI Taxonomy" id="2918990"/>
    <lineage>
        <taxon>Bacteria</taxon>
        <taxon>Bacillati</taxon>
        <taxon>Cyanobacteriota</taxon>
        <taxon>Cyanophyceae</taxon>
        <taxon>Acaryochloridales</taxon>
        <taxon>Thermosynechococcaceae</taxon>
        <taxon>Pseudocalidococcus</taxon>
        <taxon>Pseudocalidococcus azoricus</taxon>
    </lineage>
</organism>
<sequence length="132" mass="15352">MASPFSNFDPNRLLTLEEAQAIEQTLLPAQERFLIRVALYSLRYLKPMAEQAQVSLNQLSPELIYQGLEQDETLLKEEHQSPGFLTWYGQFLIASLNQLRQAGEFCQVSPEELSLEQVIDWFRSQAQQRLRH</sequence>
<evidence type="ECO:0000313" key="2">
    <source>
        <dbReference type="Proteomes" id="UP001268256"/>
    </source>
</evidence>
<dbReference type="AlphaFoldDB" id="A0AAE4FP00"/>
<accession>A0AAE4FP00</accession>
<dbReference type="Proteomes" id="UP001268256">
    <property type="component" value="Unassembled WGS sequence"/>
</dbReference>
<reference evidence="2" key="1">
    <citation type="submission" date="2023-07" db="EMBL/GenBank/DDBJ databases">
        <authorList>
            <person name="Luz R."/>
            <person name="Cordeiro R."/>
            <person name="Fonseca A."/>
            <person name="Goncalves V."/>
        </authorList>
    </citation>
    <scope>NUCLEOTIDE SEQUENCE [LARGE SCALE GENOMIC DNA]</scope>
    <source>
        <strain evidence="2">BACA0444</strain>
    </source>
</reference>